<evidence type="ECO:0000259" key="10">
    <source>
        <dbReference type="PROSITE" id="PS51898"/>
    </source>
</evidence>
<evidence type="ECO:0000259" key="11">
    <source>
        <dbReference type="PROSITE" id="PS51900"/>
    </source>
</evidence>
<dbReference type="InterPro" id="IPR002104">
    <property type="entry name" value="Integrase_catalytic"/>
</dbReference>
<dbReference type="GO" id="GO:0015074">
    <property type="term" value="P:DNA integration"/>
    <property type="evidence" value="ECO:0007669"/>
    <property type="project" value="UniProtKB-KW"/>
</dbReference>
<dbReference type="InterPro" id="IPR011010">
    <property type="entry name" value="DNA_brk_join_enz"/>
</dbReference>
<accession>A0A8S5RRD8</accession>
<evidence type="ECO:0000256" key="9">
    <source>
        <dbReference type="PROSITE-ProRule" id="PRU01248"/>
    </source>
</evidence>
<dbReference type="InterPro" id="IPR010998">
    <property type="entry name" value="Integrase_recombinase_N"/>
</dbReference>
<evidence type="ECO:0000256" key="4">
    <source>
        <dbReference type="ARBA" id="ARBA00022801"/>
    </source>
</evidence>
<evidence type="ECO:0000256" key="1">
    <source>
        <dbReference type="ARBA" id="ARBA00008857"/>
    </source>
</evidence>
<keyword evidence="4" id="KW-0378">Hydrolase</keyword>
<evidence type="ECO:0000313" key="12">
    <source>
        <dbReference type="EMBL" id="DAE91841.1"/>
    </source>
</evidence>
<dbReference type="InterPro" id="IPR013762">
    <property type="entry name" value="Integrase-like_cat_sf"/>
</dbReference>
<keyword evidence="7" id="KW-0233">DNA recombination</keyword>
<dbReference type="Pfam" id="PF14659">
    <property type="entry name" value="Phage_int_SAM_3"/>
    <property type="match status" value="1"/>
</dbReference>
<dbReference type="GO" id="GO:0075713">
    <property type="term" value="P:establishment of integrated proviral latency"/>
    <property type="evidence" value="ECO:0007669"/>
    <property type="project" value="UniProtKB-KW"/>
</dbReference>
<evidence type="ECO:0000256" key="3">
    <source>
        <dbReference type="ARBA" id="ARBA00022679"/>
    </source>
</evidence>
<keyword evidence="6 9" id="KW-0238">DNA-binding</keyword>
<dbReference type="GO" id="GO:0006310">
    <property type="term" value="P:DNA recombination"/>
    <property type="evidence" value="ECO:0007669"/>
    <property type="project" value="UniProtKB-KW"/>
</dbReference>
<comment type="similarity">
    <text evidence="1">Belongs to the 'phage' integrase family.</text>
</comment>
<reference evidence="12" key="1">
    <citation type="journal article" date="2021" name="Proc. Natl. Acad. Sci. U.S.A.">
        <title>A Catalog of Tens of Thousands of Viruses from Human Metagenomes Reveals Hidden Associations with Chronic Diseases.</title>
        <authorList>
            <person name="Tisza M.J."/>
            <person name="Buck C.B."/>
        </authorList>
    </citation>
    <scope>NUCLEOTIDE SEQUENCE</scope>
    <source>
        <strain evidence="12">Ct1NJ1</strain>
    </source>
</reference>
<dbReference type="GO" id="GO:0044826">
    <property type="term" value="P:viral genome integration into host DNA"/>
    <property type="evidence" value="ECO:0007669"/>
    <property type="project" value="UniProtKB-KW"/>
</dbReference>
<keyword evidence="5" id="KW-0229">DNA integration</keyword>
<dbReference type="Pfam" id="PF00589">
    <property type="entry name" value="Phage_integrase"/>
    <property type="match status" value="1"/>
</dbReference>
<dbReference type="PROSITE" id="PS51900">
    <property type="entry name" value="CB"/>
    <property type="match status" value="1"/>
</dbReference>
<dbReference type="CDD" id="cd01189">
    <property type="entry name" value="INT_ICEBs1_C_like"/>
    <property type="match status" value="1"/>
</dbReference>
<dbReference type="InterPro" id="IPR004107">
    <property type="entry name" value="Integrase_SAM-like_N"/>
</dbReference>
<keyword evidence="8" id="KW-1179">Viral genome integration</keyword>
<dbReference type="PANTHER" id="PTHR30349:SF64">
    <property type="entry name" value="PROPHAGE INTEGRASE INTD-RELATED"/>
    <property type="match status" value="1"/>
</dbReference>
<proteinExistence type="inferred from homology"/>
<dbReference type="GO" id="GO:0016740">
    <property type="term" value="F:transferase activity"/>
    <property type="evidence" value="ECO:0007669"/>
    <property type="project" value="UniProtKB-KW"/>
</dbReference>
<evidence type="ECO:0000256" key="8">
    <source>
        <dbReference type="ARBA" id="ARBA00023195"/>
    </source>
</evidence>
<dbReference type="PANTHER" id="PTHR30349">
    <property type="entry name" value="PHAGE INTEGRASE-RELATED"/>
    <property type="match status" value="1"/>
</dbReference>
<evidence type="ECO:0000256" key="2">
    <source>
        <dbReference type="ARBA" id="ARBA00016082"/>
    </source>
</evidence>
<dbReference type="EMBL" id="BK057790">
    <property type="protein sequence ID" value="DAE91841.1"/>
    <property type="molecule type" value="Genomic_DNA"/>
</dbReference>
<dbReference type="Gene3D" id="1.10.443.10">
    <property type="entry name" value="Intergrase catalytic core"/>
    <property type="match status" value="1"/>
</dbReference>
<dbReference type="GO" id="GO:0016787">
    <property type="term" value="F:hydrolase activity"/>
    <property type="evidence" value="ECO:0007669"/>
    <property type="project" value="UniProtKB-KW"/>
</dbReference>
<dbReference type="Gene3D" id="1.10.150.130">
    <property type="match status" value="1"/>
</dbReference>
<dbReference type="PROSITE" id="PS51898">
    <property type="entry name" value="TYR_RECOMBINASE"/>
    <property type="match status" value="1"/>
</dbReference>
<sequence length="357" mass="40995">MALKKRPDGRYTATASVNGKRKYFYGRTRAEAQGKCDAYLSQIKKASHFDDTLLFRDWVDIWVSIKEKSVTANTMQSYMGTINRYILPRLGSMRLVDINYIMLRNLIDEMELSPRTIAYTHTLLKSILRQAVIDEILYRNPMDKVSSPKKRKTREMITLTKEQVKEYLSVITNKELYAIFKLAFTSGLRRSELLGLRWQDVNFKTGTLTVNQTAIKINGHSEISPTTKTKSSRRTITLDSETLAVLKAHRKVVDSRRFQTFDWINNDLVFPGRNGGPRNPDELTKVSREYAKKIGVKGFSMHGTRHTHATLLIEAGVNFKVIQMRLGHSSFKETMDTYSHVTPAMETDVIAKIQNIF</sequence>
<feature type="domain" description="Core-binding (CB)" evidence="11">
    <location>
        <begin position="53"/>
        <end position="132"/>
    </location>
</feature>
<feature type="domain" description="Tyr recombinase" evidence="10">
    <location>
        <begin position="154"/>
        <end position="351"/>
    </location>
</feature>
<dbReference type="SUPFAM" id="SSF56349">
    <property type="entry name" value="DNA breaking-rejoining enzymes"/>
    <property type="match status" value="1"/>
</dbReference>
<dbReference type="InterPro" id="IPR050090">
    <property type="entry name" value="Tyrosine_recombinase_XerCD"/>
</dbReference>
<organism evidence="12">
    <name type="scientific">Siphoviridae sp. ct1NJ1</name>
    <dbReference type="NCBI Taxonomy" id="2827557"/>
    <lineage>
        <taxon>Viruses</taxon>
        <taxon>Duplodnaviria</taxon>
        <taxon>Heunggongvirae</taxon>
        <taxon>Uroviricota</taxon>
        <taxon>Caudoviricetes</taxon>
    </lineage>
</organism>
<keyword evidence="8" id="KW-1160">Virus entry into host cell</keyword>
<dbReference type="GO" id="GO:0003677">
    <property type="term" value="F:DNA binding"/>
    <property type="evidence" value="ECO:0007669"/>
    <property type="project" value="UniProtKB-UniRule"/>
</dbReference>
<name>A0A8S5RRD8_9CAUD</name>
<evidence type="ECO:0000256" key="7">
    <source>
        <dbReference type="ARBA" id="ARBA00023172"/>
    </source>
</evidence>
<evidence type="ECO:0000256" key="5">
    <source>
        <dbReference type="ARBA" id="ARBA00022908"/>
    </source>
</evidence>
<dbReference type="InterPro" id="IPR044068">
    <property type="entry name" value="CB"/>
</dbReference>
<keyword evidence="3" id="KW-0808">Transferase</keyword>
<evidence type="ECO:0000256" key="6">
    <source>
        <dbReference type="ARBA" id="ARBA00023125"/>
    </source>
</evidence>
<protein>
    <recommendedName>
        <fullName evidence="2">Integrase</fullName>
    </recommendedName>
</protein>